<name>A0A812GU90_9DINO</name>
<dbReference type="Proteomes" id="UP000604046">
    <property type="component" value="Unassembled WGS sequence"/>
</dbReference>
<gene>
    <name evidence="3" type="primary">glgB1</name>
    <name evidence="3" type="ORF">SNAT2548_LOCUS934</name>
</gene>
<accession>A0A812GU90</accession>
<sequence length="130" mass="14846">MRESIEDYPPEVRFIIAASLTAGMLRHGLFEDREPEVLEVVIEGMVQNPPNPQKLNFALTTVNQLMDQCVTQDIIRKYISNDNVVQILMTAKAHRADGLKDICMDFITNEENMKLAPAFKELIQESRSPR</sequence>
<dbReference type="OrthoDB" id="10251809at2759"/>
<dbReference type="EMBL" id="CAJNDS010000047">
    <property type="protein sequence ID" value="CAE6933086.1"/>
    <property type="molecule type" value="Genomic_DNA"/>
</dbReference>
<protein>
    <submittedName>
        <fullName evidence="3">GlgB1 protein</fullName>
    </submittedName>
</protein>
<evidence type="ECO:0000256" key="1">
    <source>
        <dbReference type="ARBA" id="ARBA00010846"/>
    </source>
</evidence>
<comment type="similarity">
    <text evidence="1">Belongs to the Tdpoz family.</text>
</comment>
<feature type="domain" description="BPM/SPOP BACK" evidence="2">
    <location>
        <begin position="83"/>
        <end position="116"/>
    </location>
</feature>
<keyword evidence="4" id="KW-1185">Reference proteome</keyword>
<dbReference type="Gene3D" id="6.10.250.3030">
    <property type="match status" value="1"/>
</dbReference>
<proteinExistence type="inferred from homology"/>
<comment type="caution">
    <text evidence="3">The sequence shown here is derived from an EMBL/GenBank/DDBJ whole genome shotgun (WGS) entry which is preliminary data.</text>
</comment>
<dbReference type="CDD" id="cd14733">
    <property type="entry name" value="BACK"/>
    <property type="match status" value="1"/>
</dbReference>
<dbReference type="AlphaFoldDB" id="A0A812GU90"/>
<reference evidence="3" key="1">
    <citation type="submission" date="2021-02" db="EMBL/GenBank/DDBJ databases">
        <authorList>
            <person name="Dougan E. K."/>
            <person name="Rhodes N."/>
            <person name="Thang M."/>
            <person name="Chan C."/>
        </authorList>
    </citation>
    <scope>NUCLEOTIDE SEQUENCE</scope>
</reference>
<evidence type="ECO:0000313" key="4">
    <source>
        <dbReference type="Proteomes" id="UP000604046"/>
    </source>
</evidence>
<dbReference type="InterPro" id="IPR056423">
    <property type="entry name" value="BACK_BPM_SPOP"/>
</dbReference>
<evidence type="ECO:0000313" key="3">
    <source>
        <dbReference type="EMBL" id="CAE6933086.1"/>
    </source>
</evidence>
<evidence type="ECO:0000259" key="2">
    <source>
        <dbReference type="Pfam" id="PF24570"/>
    </source>
</evidence>
<dbReference type="Pfam" id="PF24570">
    <property type="entry name" value="BACK_BPM_SPOP"/>
    <property type="match status" value="1"/>
</dbReference>
<organism evidence="3 4">
    <name type="scientific">Symbiodinium natans</name>
    <dbReference type="NCBI Taxonomy" id="878477"/>
    <lineage>
        <taxon>Eukaryota</taxon>
        <taxon>Sar</taxon>
        <taxon>Alveolata</taxon>
        <taxon>Dinophyceae</taxon>
        <taxon>Suessiales</taxon>
        <taxon>Symbiodiniaceae</taxon>
        <taxon>Symbiodinium</taxon>
    </lineage>
</organism>